<dbReference type="InterPro" id="IPR018247">
    <property type="entry name" value="EF_Hand_1_Ca_BS"/>
</dbReference>
<proteinExistence type="predicted"/>
<keyword evidence="2" id="KW-0677">Repeat</keyword>
<dbReference type="InterPro" id="IPR002048">
    <property type="entry name" value="EF_hand_dom"/>
</dbReference>
<accession>A0A7S3BD00</accession>
<dbReference type="InterPro" id="IPR051581">
    <property type="entry name" value="Ca-bind"/>
</dbReference>
<evidence type="ECO:0000256" key="1">
    <source>
        <dbReference type="ARBA" id="ARBA00022723"/>
    </source>
</evidence>
<dbReference type="Pfam" id="PF13202">
    <property type="entry name" value="EF-hand_5"/>
    <property type="match status" value="2"/>
</dbReference>
<name>A0A7S3BD00_9EUKA</name>
<dbReference type="GO" id="GO:0005509">
    <property type="term" value="F:calcium ion binding"/>
    <property type="evidence" value="ECO:0007669"/>
    <property type="project" value="InterPro"/>
</dbReference>
<evidence type="ECO:0000256" key="2">
    <source>
        <dbReference type="ARBA" id="ARBA00022737"/>
    </source>
</evidence>
<gene>
    <name evidence="5" type="ORF">HERI1096_LOCUS28122</name>
</gene>
<dbReference type="PANTHER" id="PTHR34524">
    <property type="entry name" value="CALCYPHOSIN"/>
    <property type="match status" value="1"/>
</dbReference>
<evidence type="ECO:0000313" key="5">
    <source>
        <dbReference type="EMBL" id="CAE0130350.1"/>
    </source>
</evidence>
<evidence type="ECO:0000259" key="4">
    <source>
        <dbReference type="PROSITE" id="PS50222"/>
    </source>
</evidence>
<dbReference type="SMART" id="SM00054">
    <property type="entry name" value="EFh"/>
    <property type="match status" value="3"/>
</dbReference>
<organism evidence="5">
    <name type="scientific">Haptolina ericina</name>
    <dbReference type="NCBI Taxonomy" id="156174"/>
    <lineage>
        <taxon>Eukaryota</taxon>
        <taxon>Haptista</taxon>
        <taxon>Haptophyta</taxon>
        <taxon>Prymnesiophyceae</taxon>
        <taxon>Prymnesiales</taxon>
        <taxon>Prymnesiaceae</taxon>
        <taxon>Haptolina</taxon>
    </lineage>
</organism>
<protein>
    <recommendedName>
        <fullName evidence="4">EF-hand domain-containing protein</fullName>
    </recommendedName>
</protein>
<keyword evidence="3" id="KW-0106">Calcium</keyword>
<dbReference type="CDD" id="cd00051">
    <property type="entry name" value="EFh"/>
    <property type="match status" value="1"/>
</dbReference>
<feature type="domain" description="EF-hand" evidence="4">
    <location>
        <begin position="11"/>
        <end position="46"/>
    </location>
</feature>
<dbReference type="InterPro" id="IPR011992">
    <property type="entry name" value="EF-hand-dom_pair"/>
</dbReference>
<dbReference type="AlphaFoldDB" id="A0A7S3BD00"/>
<dbReference type="PROSITE" id="PS00018">
    <property type="entry name" value="EF_HAND_1"/>
    <property type="match status" value="2"/>
</dbReference>
<dbReference type="EMBL" id="HBHX01050904">
    <property type="protein sequence ID" value="CAE0130350.1"/>
    <property type="molecule type" value="Transcribed_RNA"/>
</dbReference>
<evidence type="ECO:0000256" key="3">
    <source>
        <dbReference type="ARBA" id="ARBA00022837"/>
    </source>
</evidence>
<reference evidence="5" key="1">
    <citation type="submission" date="2021-01" db="EMBL/GenBank/DDBJ databases">
        <authorList>
            <person name="Corre E."/>
            <person name="Pelletier E."/>
            <person name="Niang G."/>
            <person name="Scheremetjew M."/>
            <person name="Finn R."/>
            <person name="Kale V."/>
            <person name="Holt S."/>
            <person name="Cochrane G."/>
            <person name="Meng A."/>
            <person name="Brown T."/>
            <person name="Cohen L."/>
        </authorList>
    </citation>
    <scope>NUCLEOTIDE SEQUENCE</scope>
    <source>
        <strain evidence="5">CCMP281</strain>
    </source>
</reference>
<keyword evidence="1" id="KW-0479">Metal-binding</keyword>
<dbReference type="Gene3D" id="1.10.238.10">
    <property type="entry name" value="EF-hand"/>
    <property type="match status" value="2"/>
</dbReference>
<dbReference type="PANTHER" id="PTHR34524:SF6">
    <property type="entry name" value="CALCYPHOSINE LIKE"/>
    <property type="match status" value="1"/>
</dbReference>
<sequence>MPFIIKDKLASSLSYVTEVWRAWDKDKDGMITQREFVRALCGMGFSRVDDEVLSAVFDLLDRGGCGALSHEKLSAAIAQEPELPTKLFRAASRVASSSQLLSPEAGSEGDVDMQPRAPPLFLETAVKQATVQLDSAGVGDASQSELWRTLQTHANELTDLFRIMDVDGDGVVSPQEFRRGVVLLGYSVPSEVVHAVFTRLDQDASGTLTPAGIQSALHSFSAGAAHEPRHDTTTSRTQRVKWGGGAAEMV</sequence>
<dbReference type="PROSITE" id="PS50222">
    <property type="entry name" value="EF_HAND_2"/>
    <property type="match status" value="2"/>
</dbReference>
<dbReference type="SUPFAM" id="SSF47473">
    <property type="entry name" value="EF-hand"/>
    <property type="match status" value="1"/>
</dbReference>
<feature type="domain" description="EF-hand" evidence="4">
    <location>
        <begin position="152"/>
        <end position="187"/>
    </location>
</feature>